<dbReference type="GO" id="GO:0051959">
    <property type="term" value="F:dynein light intermediate chain binding"/>
    <property type="evidence" value="ECO:0007669"/>
    <property type="project" value="InterPro"/>
</dbReference>
<feature type="compositionally biased region" description="Basic and acidic residues" evidence="1">
    <location>
        <begin position="528"/>
        <end position="537"/>
    </location>
</feature>
<accession>B0WR50</accession>
<reference evidence="3" key="1">
    <citation type="submission" date="2007-03" db="EMBL/GenBank/DDBJ databases">
        <title>Annotation of Culex pipiens quinquefasciatus.</title>
        <authorList>
            <consortium name="The Broad Institute Genome Sequencing Platform"/>
            <person name="Atkinson P.W."/>
            <person name="Hemingway J."/>
            <person name="Christensen B.M."/>
            <person name="Higgs S."/>
            <person name="Kodira C."/>
            <person name="Hannick L."/>
            <person name="Megy K."/>
            <person name="O'Leary S."/>
            <person name="Pearson M."/>
            <person name="Haas B.J."/>
            <person name="Mauceli E."/>
            <person name="Wortman J.R."/>
            <person name="Lee N.H."/>
            <person name="Guigo R."/>
            <person name="Stanke M."/>
            <person name="Alvarado L."/>
            <person name="Amedeo P."/>
            <person name="Antoine C.H."/>
            <person name="Arensburger P."/>
            <person name="Bidwell S.L."/>
            <person name="Crawford M."/>
            <person name="Camaro F."/>
            <person name="Devon K."/>
            <person name="Engels R."/>
            <person name="Hammond M."/>
            <person name="Howarth C."/>
            <person name="Koehrsen M."/>
            <person name="Lawson D."/>
            <person name="Montgomery P."/>
            <person name="Nene V."/>
            <person name="Nusbaum C."/>
            <person name="Puiu D."/>
            <person name="Romero-Severson J."/>
            <person name="Severson D.W."/>
            <person name="Shumway M."/>
            <person name="Sisk P."/>
            <person name="Stolte C."/>
            <person name="Zeng Q."/>
            <person name="Eisenstadt E."/>
            <person name="Fraser-Liggett C."/>
            <person name="Strausberg R."/>
            <person name="Galagan J."/>
            <person name="Birren B."/>
            <person name="Collins F.H."/>
        </authorList>
    </citation>
    <scope>NUCLEOTIDE SEQUENCE [LARGE SCALE GENOMIC DNA]</scope>
    <source>
        <strain evidence="3">JHB</strain>
    </source>
</reference>
<evidence type="ECO:0000259" key="2">
    <source>
        <dbReference type="Pfam" id="PF12781"/>
    </source>
</evidence>
<evidence type="ECO:0000313" key="5">
    <source>
        <dbReference type="Proteomes" id="UP000002320"/>
    </source>
</evidence>
<evidence type="ECO:0000256" key="1">
    <source>
        <dbReference type="SAM" id="MobiDB-lite"/>
    </source>
</evidence>
<dbReference type="Gene3D" id="3.40.50.300">
    <property type="entry name" value="P-loop containing nucleotide triphosphate hydrolases"/>
    <property type="match status" value="2"/>
</dbReference>
<dbReference type="InterPro" id="IPR035706">
    <property type="entry name" value="AAA_9"/>
</dbReference>
<dbReference type="EMBL" id="DS232051">
    <property type="protein sequence ID" value="EDS33156.1"/>
    <property type="molecule type" value="Genomic_DNA"/>
</dbReference>
<dbReference type="Pfam" id="PF12781">
    <property type="entry name" value="AAA_9"/>
    <property type="match status" value="1"/>
</dbReference>
<name>B0WR50_CULQU</name>
<dbReference type="Proteomes" id="UP000002320">
    <property type="component" value="Unassembled WGS sequence"/>
</dbReference>
<evidence type="ECO:0000313" key="4">
    <source>
        <dbReference type="EnsemblMetazoa" id="CPIJ009444-PA"/>
    </source>
</evidence>
<keyword evidence="5" id="KW-1185">Reference proteome</keyword>
<dbReference type="InterPro" id="IPR027417">
    <property type="entry name" value="P-loop_NTPase"/>
</dbReference>
<dbReference type="PANTHER" id="PTHR45703">
    <property type="entry name" value="DYNEIN HEAVY CHAIN"/>
    <property type="match status" value="1"/>
</dbReference>
<dbReference type="GO" id="GO:0007018">
    <property type="term" value="P:microtubule-based movement"/>
    <property type="evidence" value="ECO:0007669"/>
    <property type="project" value="InterPro"/>
</dbReference>
<reference evidence="4" key="2">
    <citation type="submission" date="2020-05" db="UniProtKB">
        <authorList>
            <consortium name="EnsemblMetazoa"/>
        </authorList>
    </citation>
    <scope>IDENTIFICATION</scope>
    <source>
        <strain evidence="4">JHB</strain>
    </source>
</reference>
<dbReference type="PANTHER" id="PTHR45703:SF36">
    <property type="entry name" value="DYNEIN HEAVY CHAIN, CYTOPLASMIC"/>
    <property type="match status" value="1"/>
</dbReference>
<dbReference type="Gene3D" id="6.10.140.1060">
    <property type="match status" value="1"/>
</dbReference>
<dbReference type="KEGG" id="cqu:CpipJ_CPIJ009444"/>
<dbReference type="eggNOG" id="KOG3595">
    <property type="taxonomic scope" value="Eukaryota"/>
</dbReference>
<dbReference type="InterPro" id="IPR026983">
    <property type="entry name" value="DHC"/>
</dbReference>
<dbReference type="InParanoid" id="B0WR50"/>
<dbReference type="GO" id="GO:0045505">
    <property type="term" value="F:dynein intermediate chain binding"/>
    <property type="evidence" value="ECO:0007669"/>
    <property type="project" value="InterPro"/>
</dbReference>
<feature type="domain" description="Dynein heavy chain ATP-binding dynein motor region" evidence="2">
    <location>
        <begin position="60"/>
        <end position="169"/>
    </location>
</feature>
<dbReference type="EnsemblMetazoa" id="CPIJ009444-RA">
    <property type="protein sequence ID" value="CPIJ009444-PA"/>
    <property type="gene ID" value="CPIJ009444"/>
</dbReference>
<proteinExistence type="predicted"/>
<dbReference type="AlphaFoldDB" id="B0WR50"/>
<dbReference type="STRING" id="7176.B0WR50"/>
<feature type="region of interest" description="Disordered" evidence="1">
    <location>
        <begin position="477"/>
        <end position="542"/>
    </location>
</feature>
<feature type="compositionally biased region" description="Polar residues" evidence="1">
    <location>
        <begin position="512"/>
        <end position="527"/>
    </location>
</feature>
<dbReference type="GO" id="GO:0030286">
    <property type="term" value="C:dynein complex"/>
    <property type="evidence" value="ECO:0007669"/>
    <property type="project" value="InterPro"/>
</dbReference>
<sequence>MSTIFGDLLPLAAFTAYGSFFDQHYRPNICPIRTNVCANKRTPCQLTNCALSCAVPVAIDQNIDLSPSFVIFLLTRDSTVDFPPEICSRVTFVNFTMRRSSLQSKCLNHVLKSERPGSYLLKLQGMFHLRLRQLEKSLLQSLNDAKGKILNDESVITTLETLKKEAAAVACSNNYDTMDSLNQVHFLYQYSLKMFLDIFRNMLNNNQILDGKTNHTARLLIISSDLYTVCYHCVARGMMHAVRLAFAILLCRIYLEGTNETNLDQVYLLSAQQGRTVCVCSCGRIRITRAELPPCRTNPKPVSSSMHQLLHSNCVAPSVCVDRARGTRYGQCRKGAQLYCLCGEGTHIHTPALLCSVIGNDASSRAADLAAELNKQISSIAIGSAEGFNQVVKAINKACKTRRWMLPRTSTWPRDGSSNSRGNCTRYSPLRLSAVPQNRNQFESSSIYGGKIESDFDQRFESEFALNVDGVAGGLKARPAARPAPESLQSPPGLFVGGGSVHGTGDSRSAAFHQSTSYKFSSSQNHEIVTRDGERPRNHAAQRNQVTVPCSWNFPAAAIRKCLAARKWPLLFKCPGKNATLRPADEMLHDPD</sequence>
<dbReference type="HOGENOM" id="CLU_398097_0_0_1"/>
<protein>
    <submittedName>
        <fullName evidence="3 4">Dynein heavy chain</fullName>
    </submittedName>
</protein>
<gene>
    <name evidence="4" type="primary">6042014</name>
    <name evidence="3" type="ORF">CpipJ_CPIJ009444</name>
</gene>
<evidence type="ECO:0000313" key="3">
    <source>
        <dbReference type="EMBL" id="EDS33156.1"/>
    </source>
</evidence>
<dbReference type="VEuPathDB" id="VectorBase:CPIJ009444"/>
<organism>
    <name type="scientific">Culex quinquefasciatus</name>
    <name type="common">Southern house mosquito</name>
    <name type="synonym">Culex pungens</name>
    <dbReference type="NCBI Taxonomy" id="7176"/>
    <lineage>
        <taxon>Eukaryota</taxon>
        <taxon>Metazoa</taxon>
        <taxon>Ecdysozoa</taxon>
        <taxon>Arthropoda</taxon>
        <taxon>Hexapoda</taxon>
        <taxon>Insecta</taxon>
        <taxon>Pterygota</taxon>
        <taxon>Neoptera</taxon>
        <taxon>Endopterygota</taxon>
        <taxon>Diptera</taxon>
        <taxon>Nematocera</taxon>
        <taxon>Culicoidea</taxon>
        <taxon>Culicidae</taxon>
        <taxon>Culicinae</taxon>
        <taxon>Culicini</taxon>
        <taxon>Culex</taxon>
        <taxon>Culex</taxon>
    </lineage>
</organism>
<dbReference type="FunFam" id="1.10.8.1220:FF:000002">
    <property type="entry name" value="cytoplasmic dynein 1 heavy chain 1-like"/>
    <property type="match status" value="1"/>
</dbReference>